<organism evidence="1 2">
    <name type="scientific">Rhodonellum ikkaensis</name>
    <dbReference type="NCBI Taxonomy" id="336829"/>
    <lineage>
        <taxon>Bacteria</taxon>
        <taxon>Pseudomonadati</taxon>
        <taxon>Bacteroidota</taxon>
        <taxon>Cytophagia</taxon>
        <taxon>Cytophagales</taxon>
        <taxon>Cytophagaceae</taxon>
        <taxon>Rhodonellum</taxon>
    </lineage>
</organism>
<keyword evidence="2" id="KW-1185">Reference proteome</keyword>
<gene>
    <name evidence="1" type="ORF">SAMN05444412_11151</name>
</gene>
<reference evidence="1 2" key="1">
    <citation type="submission" date="2016-10" db="EMBL/GenBank/DDBJ databases">
        <authorList>
            <person name="Varghese N."/>
            <person name="Submissions S."/>
        </authorList>
    </citation>
    <scope>NUCLEOTIDE SEQUENCE [LARGE SCALE GENOMIC DNA]</scope>
    <source>
        <strain evidence="1 2">DSM 17997</strain>
    </source>
</reference>
<protein>
    <submittedName>
        <fullName evidence="1">Uncharacterized protein</fullName>
    </submittedName>
</protein>
<dbReference type="Proteomes" id="UP000199663">
    <property type="component" value="Unassembled WGS sequence"/>
</dbReference>
<sequence>MEKIYKYYCFIKKYLFEILKYIGIVDSIIDKIKDKKKDKNS</sequence>
<name>A0A1H3SDG3_9BACT</name>
<proteinExistence type="predicted"/>
<evidence type="ECO:0000313" key="1">
    <source>
        <dbReference type="EMBL" id="SDZ35591.1"/>
    </source>
</evidence>
<accession>A0A1H3SDG3</accession>
<comment type="caution">
    <text evidence="1">The sequence shown here is derived from an EMBL/GenBank/DDBJ whole genome shotgun (WGS) entry which is preliminary data.</text>
</comment>
<dbReference type="EMBL" id="FNQC01000011">
    <property type="protein sequence ID" value="SDZ35591.1"/>
    <property type="molecule type" value="Genomic_DNA"/>
</dbReference>
<evidence type="ECO:0000313" key="2">
    <source>
        <dbReference type="Proteomes" id="UP000199663"/>
    </source>
</evidence>